<name>A0A5A7NCY9_9PROT</name>
<sequence>MICSIAKSLRAKTAIFIQHRLMSFWHLDRGHGPPYFQAKQTHPAFILVNAAHAPFSQENGVHDGDD</sequence>
<proteinExistence type="predicted"/>
<evidence type="ECO:0000313" key="1">
    <source>
        <dbReference type="EMBL" id="GER05360.1"/>
    </source>
</evidence>
<dbReference type="EMBL" id="BKCN01000022">
    <property type="protein sequence ID" value="GER05360.1"/>
    <property type="molecule type" value="Genomic_DNA"/>
</dbReference>
<accession>A0A5A7NCY9</accession>
<evidence type="ECO:0000313" key="2">
    <source>
        <dbReference type="Proteomes" id="UP000324996"/>
    </source>
</evidence>
<organism evidence="1 2">
    <name type="scientific">Iodidimonas nitroreducens</name>
    <dbReference type="NCBI Taxonomy" id="1236968"/>
    <lineage>
        <taxon>Bacteria</taxon>
        <taxon>Pseudomonadati</taxon>
        <taxon>Pseudomonadota</taxon>
        <taxon>Alphaproteobacteria</taxon>
        <taxon>Iodidimonadales</taxon>
        <taxon>Iodidimonadaceae</taxon>
        <taxon>Iodidimonas</taxon>
    </lineage>
</organism>
<gene>
    <name evidence="1" type="ORF">JCM17846_30420</name>
</gene>
<keyword evidence="2" id="KW-1185">Reference proteome</keyword>
<reference evidence="1 2" key="1">
    <citation type="submission" date="2019-09" db="EMBL/GenBank/DDBJ databases">
        <title>NBRP : Genome information of microbial organism related human and environment.</title>
        <authorList>
            <person name="Hattori M."/>
            <person name="Oshima K."/>
            <person name="Inaba H."/>
            <person name="Suda W."/>
            <person name="Sakamoto M."/>
            <person name="Iino T."/>
            <person name="Kitahara M."/>
            <person name="Oshida Y."/>
            <person name="Iida T."/>
            <person name="Kudo T."/>
            <person name="Itoh T."/>
            <person name="Ohkuma M."/>
        </authorList>
    </citation>
    <scope>NUCLEOTIDE SEQUENCE [LARGE SCALE GENOMIC DNA]</scope>
    <source>
        <strain evidence="1 2">Q-1</strain>
    </source>
</reference>
<comment type="caution">
    <text evidence="1">The sequence shown here is derived from an EMBL/GenBank/DDBJ whole genome shotgun (WGS) entry which is preliminary data.</text>
</comment>
<protein>
    <submittedName>
        <fullName evidence="1">Uncharacterized protein</fullName>
    </submittedName>
</protein>
<dbReference type="Proteomes" id="UP000324996">
    <property type="component" value="Unassembled WGS sequence"/>
</dbReference>
<dbReference type="AlphaFoldDB" id="A0A5A7NCY9"/>